<proteinExistence type="predicted"/>
<feature type="compositionally biased region" description="Basic and acidic residues" evidence="1">
    <location>
        <begin position="15"/>
        <end position="31"/>
    </location>
</feature>
<feature type="compositionally biased region" description="Gly residues" evidence="1">
    <location>
        <begin position="73"/>
        <end position="84"/>
    </location>
</feature>
<keyword evidence="3" id="KW-1185">Reference proteome</keyword>
<evidence type="ECO:0000313" key="2">
    <source>
        <dbReference type="EMBL" id="PQM34722.1"/>
    </source>
</evidence>
<organism evidence="2 3">
    <name type="scientific">Prunus yedoensis var. nudiflora</name>
    <dbReference type="NCBI Taxonomy" id="2094558"/>
    <lineage>
        <taxon>Eukaryota</taxon>
        <taxon>Viridiplantae</taxon>
        <taxon>Streptophyta</taxon>
        <taxon>Embryophyta</taxon>
        <taxon>Tracheophyta</taxon>
        <taxon>Spermatophyta</taxon>
        <taxon>Magnoliopsida</taxon>
        <taxon>eudicotyledons</taxon>
        <taxon>Gunneridae</taxon>
        <taxon>Pentapetalae</taxon>
        <taxon>rosids</taxon>
        <taxon>fabids</taxon>
        <taxon>Rosales</taxon>
        <taxon>Rosaceae</taxon>
        <taxon>Amygdaloideae</taxon>
        <taxon>Amygdaleae</taxon>
        <taxon>Prunus</taxon>
    </lineage>
</organism>
<comment type="caution">
    <text evidence="2">The sequence shown here is derived from an EMBL/GenBank/DDBJ whole genome shotgun (WGS) entry which is preliminary data.</text>
</comment>
<name>A0A314UCZ2_PRUYE</name>
<gene>
    <name evidence="2" type="ORF">Pyn_34094</name>
</gene>
<feature type="compositionally biased region" description="Polar residues" evidence="1">
    <location>
        <begin position="1"/>
        <end position="11"/>
    </location>
</feature>
<sequence>MEQGSSSQPGYTTVRGRDISRMAKGNGERGRGISTGRGNVAQAPVYPNSQESVTRGNGEGGLPSSKLNAIRGRGLGIDITGGKGLPSSWPTVARRSRQGGSDLDNISHDNNMASK</sequence>
<protein>
    <submittedName>
        <fullName evidence="2">Uncharacterized protein</fullName>
    </submittedName>
</protein>
<accession>A0A314UCZ2</accession>
<evidence type="ECO:0000313" key="3">
    <source>
        <dbReference type="Proteomes" id="UP000250321"/>
    </source>
</evidence>
<evidence type="ECO:0000256" key="1">
    <source>
        <dbReference type="SAM" id="MobiDB-lite"/>
    </source>
</evidence>
<reference evidence="2 3" key="1">
    <citation type="submission" date="2018-02" db="EMBL/GenBank/DDBJ databases">
        <title>Draft genome of wild Prunus yedoensis var. nudiflora.</title>
        <authorList>
            <person name="Baek S."/>
            <person name="Kim J.-H."/>
            <person name="Choi K."/>
            <person name="Kim G.-B."/>
            <person name="Cho A."/>
            <person name="Jang H."/>
            <person name="Shin C.-H."/>
            <person name="Yu H.-J."/>
            <person name="Mun J.-H."/>
        </authorList>
    </citation>
    <scope>NUCLEOTIDE SEQUENCE [LARGE SCALE GENOMIC DNA]</scope>
    <source>
        <strain evidence="3">cv. Jeju island</strain>
        <tissue evidence="2">Leaf</tissue>
    </source>
</reference>
<dbReference type="Proteomes" id="UP000250321">
    <property type="component" value="Unassembled WGS sequence"/>
</dbReference>
<feature type="region of interest" description="Disordered" evidence="1">
    <location>
        <begin position="1"/>
        <end position="115"/>
    </location>
</feature>
<dbReference type="AlphaFoldDB" id="A0A314UCZ2"/>
<dbReference type="EMBL" id="PJQY01003766">
    <property type="protein sequence ID" value="PQM34722.1"/>
    <property type="molecule type" value="Genomic_DNA"/>
</dbReference>